<proteinExistence type="predicted"/>
<evidence type="ECO:0000313" key="1">
    <source>
        <dbReference type="EMBL" id="BBX50686.1"/>
    </source>
</evidence>
<organism evidence="1 2">
    <name type="scientific">Mycolicibacterium poriferae</name>
    <dbReference type="NCBI Taxonomy" id="39694"/>
    <lineage>
        <taxon>Bacteria</taxon>
        <taxon>Bacillati</taxon>
        <taxon>Actinomycetota</taxon>
        <taxon>Actinomycetes</taxon>
        <taxon>Mycobacteriales</taxon>
        <taxon>Mycobacteriaceae</taxon>
        <taxon>Mycolicibacterium</taxon>
    </lineage>
</organism>
<dbReference type="RefSeq" id="WP_163673258.1">
    <property type="nucleotide sequence ID" value="NZ_AP022570.1"/>
</dbReference>
<dbReference type="AlphaFoldDB" id="A0A6N4V574"/>
<dbReference type="InterPro" id="IPR010254">
    <property type="entry name" value="B12-dep_deHydtase_bsu"/>
</dbReference>
<reference evidence="1 2" key="1">
    <citation type="journal article" date="2019" name="Emerg. Microbes Infect.">
        <title>Comprehensive subspecies identification of 175 nontuberculous mycobacteria species based on 7547 genomic profiles.</title>
        <authorList>
            <person name="Matsumoto Y."/>
            <person name="Kinjo T."/>
            <person name="Motooka D."/>
            <person name="Nabeya D."/>
            <person name="Jung N."/>
            <person name="Uechi K."/>
            <person name="Horii T."/>
            <person name="Iida T."/>
            <person name="Fujita J."/>
            <person name="Nakamura S."/>
        </authorList>
    </citation>
    <scope>NUCLEOTIDE SEQUENCE [LARGE SCALE GENOMIC DNA]</scope>
    <source>
        <strain evidence="1 2">JCM 12603</strain>
    </source>
</reference>
<accession>A0A6N4V574</accession>
<evidence type="ECO:0000313" key="2">
    <source>
        <dbReference type="Proteomes" id="UP000466785"/>
    </source>
</evidence>
<protein>
    <recommendedName>
        <fullName evidence="3">PduH protein</fullName>
    </recommendedName>
</protein>
<dbReference type="EMBL" id="AP022570">
    <property type="protein sequence ID" value="BBX50686.1"/>
    <property type="molecule type" value="Genomic_DNA"/>
</dbReference>
<dbReference type="Pfam" id="PF02288">
    <property type="entry name" value="Dehydratase_MU"/>
    <property type="match status" value="1"/>
</dbReference>
<dbReference type="Proteomes" id="UP000466785">
    <property type="component" value="Chromosome"/>
</dbReference>
<dbReference type="SUPFAM" id="SSF52968">
    <property type="entry name" value="B12-dependent dehydatase associated subunit"/>
    <property type="match status" value="1"/>
</dbReference>
<keyword evidence="2" id="KW-1185">Reference proteome</keyword>
<dbReference type="InterPro" id="IPR003208">
    <property type="entry name" value="Dehydtase/Dehydtase_re"/>
</dbReference>
<evidence type="ECO:0008006" key="3">
    <source>
        <dbReference type="Google" id="ProtNLM"/>
    </source>
</evidence>
<dbReference type="Gene3D" id="3.40.50.10150">
    <property type="entry name" value="B12-dependent dehydatase associated subunit"/>
    <property type="match status" value="1"/>
</dbReference>
<gene>
    <name evidence="1" type="ORF">MPOR_17120</name>
</gene>
<name>A0A6N4V574_9MYCO</name>
<sequence length="126" mass="12757">MRDGGQPERPAVHVLSVAAGPVEREVLAGIEEEGVPFALGRPATDTGADELAHTAARVSSLDVGVGIDQHGRVCISHEMLTAPMPDLACDGAASVGAARAAGHNAARIVVGVPLRLSPPVARSAET</sequence>
<dbReference type="KEGG" id="mpof:MPOR_17120"/>